<dbReference type="SFLD" id="SFLDS00003">
    <property type="entry name" value="Haloacid_Dehalogenase"/>
    <property type="match status" value="1"/>
</dbReference>
<dbReference type="Pfam" id="PF08282">
    <property type="entry name" value="Hydrolase_3"/>
    <property type="match status" value="1"/>
</dbReference>
<organism evidence="1 2">
    <name type="scientific">Pediococcus inopinatus</name>
    <dbReference type="NCBI Taxonomy" id="114090"/>
    <lineage>
        <taxon>Bacteria</taxon>
        <taxon>Bacillati</taxon>
        <taxon>Bacillota</taxon>
        <taxon>Bacilli</taxon>
        <taxon>Lactobacillales</taxon>
        <taxon>Lactobacillaceae</taxon>
        <taxon>Pediococcus</taxon>
    </lineage>
</organism>
<proteinExistence type="predicted"/>
<gene>
    <name evidence="1" type="ORF">N6G96_01185</name>
</gene>
<dbReference type="Gene3D" id="3.30.1240.10">
    <property type="match status" value="1"/>
</dbReference>
<keyword evidence="2" id="KW-1185">Reference proteome</keyword>
<dbReference type="InterPro" id="IPR006379">
    <property type="entry name" value="HAD-SF_hydro_IIB"/>
</dbReference>
<dbReference type="PANTHER" id="PTHR10000">
    <property type="entry name" value="PHOSPHOSERINE PHOSPHATASE"/>
    <property type="match status" value="1"/>
</dbReference>
<dbReference type="SFLD" id="SFLDG01140">
    <property type="entry name" value="C2.B:_Phosphomannomutase_and_P"/>
    <property type="match status" value="1"/>
</dbReference>
<accession>A0ABZ0Q4H2</accession>
<dbReference type="Proteomes" id="UP001302696">
    <property type="component" value="Chromosome"/>
</dbReference>
<dbReference type="NCBIfam" id="TIGR01484">
    <property type="entry name" value="HAD-SF-IIB"/>
    <property type="match status" value="1"/>
</dbReference>
<reference evidence="2" key="1">
    <citation type="submission" date="2024-06" db="EMBL/GenBank/DDBJ databases">
        <authorList>
            <person name="Chang H.C."/>
            <person name="Mun S.Y."/>
        </authorList>
    </citation>
    <scope>NUCLEOTIDE SEQUENCE [LARGE SCALE GENOMIC DNA]</scope>
    <source>
        <strain evidence="2">KT1</strain>
    </source>
</reference>
<dbReference type="PROSITE" id="PS01229">
    <property type="entry name" value="COF_2"/>
    <property type="match status" value="1"/>
</dbReference>
<dbReference type="PANTHER" id="PTHR10000:SF53">
    <property type="entry name" value="5-AMINO-6-(5-PHOSPHO-D-RIBITYLAMINO)URACIL PHOSPHATASE YBJI-RELATED"/>
    <property type="match status" value="1"/>
</dbReference>
<evidence type="ECO:0000313" key="2">
    <source>
        <dbReference type="Proteomes" id="UP001302696"/>
    </source>
</evidence>
<keyword evidence="1" id="KW-0378">Hydrolase</keyword>
<dbReference type="InterPro" id="IPR023214">
    <property type="entry name" value="HAD_sf"/>
</dbReference>
<protein>
    <submittedName>
        <fullName evidence="1">Cof-type HAD-IIB family hydrolase</fullName>
    </submittedName>
</protein>
<dbReference type="EMBL" id="CP104778">
    <property type="protein sequence ID" value="WPC21861.1"/>
    <property type="molecule type" value="Genomic_DNA"/>
</dbReference>
<dbReference type="GO" id="GO:0016787">
    <property type="term" value="F:hydrolase activity"/>
    <property type="evidence" value="ECO:0007669"/>
    <property type="project" value="UniProtKB-KW"/>
</dbReference>
<dbReference type="CDD" id="cd07518">
    <property type="entry name" value="HAD_YbiV-Like"/>
    <property type="match status" value="1"/>
</dbReference>
<sequence>MTDRIIAVDMDGTFLNSDQDFDHDYFLKLYPQMQEKHVTFVVASGNQDSQLRAFFPKTASTIWFVSDNGALVKEPDESVMYSAKMDPAAYQHAIQFLDSLPDVHPIVSAVHSAYILDSEPKSFSEMTARYYYKLQSVKDWDEIDDTVLKLGMSCPDEQTESIVKMLQNELAGELLPVSSGHGDIDLIIPHTHKANAIKRVASQLHVPMTNVVAFGDGGNDAEMLKEAGLGFAMANAPQTIKAIANDVAPDHDQNGVLVTIENLLKQW</sequence>
<dbReference type="NCBIfam" id="TIGR00099">
    <property type="entry name" value="Cof-subfamily"/>
    <property type="match status" value="1"/>
</dbReference>
<dbReference type="SUPFAM" id="SSF56784">
    <property type="entry name" value="HAD-like"/>
    <property type="match status" value="1"/>
</dbReference>
<dbReference type="InterPro" id="IPR036412">
    <property type="entry name" value="HAD-like_sf"/>
</dbReference>
<dbReference type="InterPro" id="IPR000150">
    <property type="entry name" value="Cof"/>
</dbReference>
<dbReference type="RefSeq" id="WP_057774938.1">
    <property type="nucleotide sequence ID" value="NZ_BBIM01000006.1"/>
</dbReference>
<dbReference type="Gene3D" id="3.40.50.1000">
    <property type="entry name" value="HAD superfamily/HAD-like"/>
    <property type="match status" value="1"/>
</dbReference>
<evidence type="ECO:0000313" key="1">
    <source>
        <dbReference type="EMBL" id="WPC21861.1"/>
    </source>
</evidence>
<name>A0ABZ0Q4H2_9LACO</name>